<sequence length="553" mass="62234">MERRRYRRILWFFARVLIAAAWWDIFLPAVGLRRLSARGRSQRYRRAAAAFRQLAVQMGGVLIKVGQFLSARLDVLPPEIIQELADLQDEVQPEDFTEIRRVAESELQAPLEERYAWFDPQPIAAASIGQVHAARLRVMDEHGQRELPVVVKVQRPRIEAVVKVDLSALRVVAGWVHRYRPLRKHVNLPALLEEFSQSLFEEIQYLHEGKNAETFAAHFADRADVRVPQVYWSHTTQRVLTLEDVRGIKITDYAAIEAAGIPRSEVAVRLFNTYLQQIFEDRFFHADPHPGNLFIQPGPLPADGSPRPWTLVFVDFGMVGTISPNVLDGLREGLFAVVTRDGARVVKAYQILGVLLPNADLELLEQANNRVFERFWGKTSPEILEMKSEEALQFMQEFSGLLYEMPFQLPENFILLGRCLAILSGICTGLDAEFNIWTSVAPYGEKLMRSEGGQNWKTWISEAGKILQTAVGLPMRADALISRLEQGKLEVRTPDLRAQLARLERSQRRTAAAVVFAAFLLTAAQLYLAGSLLLAGLAAGGALTALIALLLFP</sequence>
<dbReference type="GO" id="GO:0016301">
    <property type="term" value="F:kinase activity"/>
    <property type="evidence" value="ECO:0007669"/>
    <property type="project" value="UniProtKB-KW"/>
</dbReference>
<keyword evidence="4" id="KW-0418">Kinase</keyword>
<dbReference type="InterPro" id="IPR004147">
    <property type="entry name" value="ABC1_dom"/>
</dbReference>
<dbReference type="Pfam" id="PF03109">
    <property type="entry name" value="ABC1"/>
    <property type="match status" value="1"/>
</dbReference>
<feature type="domain" description="ABC1 atypical kinase-like" evidence="3">
    <location>
        <begin position="87"/>
        <end position="348"/>
    </location>
</feature>
<feature type="transmembrane region" description="Helical" evidence="2">
    <location>
        <begin position="12"/>
        <end position="32"/>
    </location>
</feature>
<dbReference type="AlphaFoldDB" id="A0A0M8JPX6"/>
<dbReference type="EMBL" id="LGCM01000003">
    <property type="protein sequence ID" value="KPL91535.1"/>
    <property type="molecule type" value="Genomic_DNA"/>
</dbReference>
<dbReference type="InterPro" id="IPR050154">
    <property type="entry name" value="UbiB_kinase"/>
</dbReference>
<dbReference type="PANTHER" id="PTHR10566:SF113">
    <property type="entry name" value="PROTEIN ACTIVITY OF BC1 COMPLEX KINASE 7, CHLOROPLASTIC"/>
    <property type="match status" value="1"/>
</dbReference>
<comment type="similarity">
    <text evidence="1">Belongs to the protein kinase superfamily. ADCK protein kinase family.</text>
</comment>
<keyword evidence="2" id="KW-0812">Transmembrane</keyword>
<dbReference type="STRING" id="229921.ADN01_01005"/>
<dbReference type="Proteomes" id="UP000050501">
    <property type="component" value="Unassembled WGS sequence"/>
</dbReference>
<organism evidence="4">
    <name type="scientific">Levilinea saccharolytica</name>
    <dbReference type="NCBI Taxonomy" id="229921"/>
    <lineage>
        <taxon>Bacteria</taxon>
        <taxon>Bacillati</taxon>
        <taxon>Chloroflexota</taxon>
        <taxon>Anaerolineae</taxon>
        <taxon>Anaerolineales</taxon>
        <taxon>Anaerolineaceae</taxon>
        <taxon>Levilinea</taxon>
    </lineage>
</organism>
<accession>A0A0M8JPX6</accession>
<dbReference type="OrthoDB" id="9795390at2"/>
<name>A0A0M8JPX6_9CHLR</name>
<dbReference type="SUPFAM" id="SSF56112">
    <property type="entry name" value="Protein kinase-like (PK-like)"/>
    <property type="match status" value="1"/>
</dbReference>
<evidence type="ECO:0000256" key="2">
    <source>
        <dbReference type="SAM" id="Phobius"/>
    </source>
</evidence>
<dbReference type="EMBL" id="DF967975">
    <property type="protein sequence ID" value="GAP19142.1"/>
    <property type="molecule type" value="Genomic_DNA"/>
</dbReference>
<dbReference type="CDD" id="cd05121">
    <property type="entry name" value="ABC1_ADCK3-like"/>
    <property type="match status" value="1"/>
</dbReference>
<evidence type="ECO:0000259" key="3">
    <source>
        <dbReference type="Pfam" id="PF03109"/>
    </source>
</evidence>
<feature type="transmembrane region" description="Helical" evidence="2">
    <location>
        <begin position="534"/>
        <end position="552"/>
    </location>
</feature>
<keyword evidence="4" id="KW-0808">Transferase</keyword>
<evidence type="ECO:0000313" key="6">
    <source>
        <dbReference type="Proteomes" id="UP000050501"/>
    </source>
</evidence>
<proteinExistence type="inferred from homology"/>
<keyword evidence="6" id="KW-1185">Reference proteome</keyword>
<keyword evidence="2" id="KW-0472">Membrane</keyword>
<evidence type="ECO:0000313" key="5">
    <source>
        <dbReference type="EMBL" id="KPL91535.1"/>
    </source>
</evidence>
<protein>
    <submittedName>
        <fullName evidence="4">Predicted unusual protein kinase</fullName>
    </submittedName>
</protein>
<reference evidence="4" key="1">
    <citation type="journal article" date="2015" name="Genome Announc.">
        <title>Draft Genome Sequences of Anaerolinea thermolimosa IMO-1, Bellilinea caldifistulae GOMI-1, Leptolinea tardivitalis YMTK-2, Levilinea saccharolytica KIBI-1, Longilinea arvoryzae KOME-1, Previously Described as Members of the Class Anaerolineae (Chloroflexi).</title>
        <authorList>
            <person name="Matsuura N."/>
            <person name="Tourlousse M.D."/>
            <person name="Ohashi A."/>
            <person name="Hugenholtz P."/>
            <person name="Sekiguchi Y."/>
        </authorList>
    </citation>
    <scope>NUCLEOTIDE SEQUENCE</scope>
    <source>
        <strain evidence="4">KIBI-1</strain>
    </source>
</reference>
<keyword evidence="2" id="KW-1133">Transmembrane helix</keyword>
<dbReference type="InterPro" id="IPR011009">
    <property type="entry name" value="Kinase-like_dom_sf"/>
</dbReference>
<evidence type="ECO:0000256" key="1">
    <source>
        <dbReference type="ARBA" id="ARBA00009670"/>
    </source>
</evidence>
<feature type="transmembrane region" description="Helical" evidence="2">
    <location>
        <begin position="510"/>
        <end position="528"/>
    </location>
</feature>
<evidence type="ECO:0000313" key="4">
    <source>
        <dbReference type="EMBL" id="GAP19142.1"/>
    </source>
</evidence>
<reference evidence="5 6" key="2">
    <citation type="submission" date="2015-07" db="EMBL/GenBank/DDBJ databases">
        <title>Genome sequence of Levilinea saccharolytica DSM 16555.</title>
        <authorList>
            <person name="Hemp J."/>
            <person name="Ward L.M."/>
            <person name="Pace L.A."/>
            <person name="Fischer W.W."/>
        </authorList>
    </citation>
    <scope>NUCLEOTIDE SEQUENCE [LARGE SCALE GENOMIC DNA]</scope>
    <source>
        <strain evidence="5 6">KIBI-1</strain>
    </source>
</reference>
<dbReference type="RefSeq" id="WP_062419448.1">
    <property type="nucleotide sequence ID" value="NZ_BBXZ01000159.1"/>
</dbReference>
<gene>
    <name evidence="5" type="ORF">ADN01_01005</name>
    <name evidence="4" type="ORF">LSAC_03041</name>
</gene>
<dbReference type="PANTHER" id="PTHR10566">
    <property type="entry name" value="CHAPERONE-ACTIVITY OF BC1 COMPLEX CABC1 -RELATED"/>
    <property type="match status" value="1"/>
</dbReference>